<sequence>MSPQNRPVGKGFLVLAFPFFFLSCLNPPMASDGFDEGGHPNLGPRVSLGKGEWLGPEWRQFDSWPDHPLPTLTAALFSKSLPEPRARGDIQTNPMISASKSGFCQSWPVQFVCAHCQQPGSWRQCDSYASDSQCLAIVHVLCQCPGMPRQRPRLTLHCSIDTMKDSFKSLIACSCSMDVSVGHLCISPQVPGGNAMAACSVCWNGVRVSVPNVFLATLYAHA</sequence>
<feature type="signal peptide" evidence="1">
    <location>
        <begin position="1"/>
        <end position="31"/>
    </location>
</feature>
<gene>
    <name evidence="2" type="ORF">B0H63DRAFT_290391</name>
</gene>
<evidence type="ECO:0000313" key="2">
    <source>
        <dbReference type="EMBL" id="KAK3372225.1"/>
    </source>
</evidence>
<comment type="caution">
    <text evidence="2">The sequence shown here is derived from an EMBL/GenBank/DDBJ whole genome shotgun (WGS) entry which is preliminary data.</text>
</comment>
<keyword evidence="1" id="KW-0732">Signal</keyword>
<dbReference type="PROSITE" id="PS51257">
    <property type="entry name" value="PROKAR_LIPOPROTEIN"/>
    <property type="match status" value="1"/>
</dbReference>
<evidence type="ECO:0000313" key="3">
    <source>
        <dbReference type="Proteomes" id="UP001285441"/>
    </source>
</evidence>
<reference evidence="2" key="1">
    <citation type="journal article" date="2023" name="Mol. Phylogenet. Evol.">
        <title>Genome-scale phylogeny and comparative genomics of the fungal order Sordariales.</title>
        <authorList>
            <person name="Hensen N."/>
            <person name="Bonometti L."/>
            <person name="Westerberg I."/>
            <person name="Brannstrom I.O."/>
            <person name="Guillou S."/>
            <person name="Cros-Aarteil S."/>
            <person name="Calhoun S."/>
            <person name="Haridas S."/>
            <person name="Kuo A."/>
            <person name="Mondo S."/>
            <person name="Pangilinan J."/>
            <person name="Riley R."/>
            <person name="LaButti K."/>
            <person name="Andreopoulos B."/>
            <person name="Lipzen A."/>
            <person name="Chen C."/>
            <person name="Yan M."/>
            <person name="Daum C."/>
            <person name="Ng V."/>
            <person name="Clum A."/>
            <person name="Steindorff A."/>
            <person name="Ohm R.A."/>
            <person name="Martin F."/>
            <person name="Silar P."/>
            <person name="Natvig D.O."/>
            <person name="Lalanne C."/>
            <person name="Gautier V."/>
            <person name="Ament-Velasquez S.L."/>
            <person name="Kruys A."/>
            <person name="Hutchinson M.I."/>
            <person name="Powell A.J."/>
            <person name="Barry K."/>
            <person name="Miller A.N."/>
            <person name="Grigoriev I.V."/>
            <person name="Debuchy R."/>
            <person name="Gladieux P."/>
            <person name="Hiltunen Thoren M."/>
            <person name="Johannesson H."/>
        </authorList>
    </citation>
    <scope>NUCLEOTIDE SEQUENCE</scope>
    <source>
        <strain evidence="2">CBS 232.78</strain>
    </source>
</reference>
<dbReference type="Proteomes" id="UP001285441">
    <property type="component" value="Unassembled WGS sequence"/>
</dbReference>
<evidence type="ECO:0000256" key="1">
    <source>
        <dbReference type="SAM" id="SignalP"/>
    </source>
</evidence>
<dbReference type="EMBL" id="JAULSW010000008">
    <property type="protein sequence ID" value="KAK3372225.1"/>
    <property type="molecule type" value="Genomic_DNA"/>
</dbReference>
<organism evidence="2 3">
    <name type="scientific">Podospora didyma</name>
    <dbReference type="NCBI Taxonomy" id="330526"/>
    <lineage>
        <taxon>Eukaryota</taxon>
        <taxon>Fungi</taxon>
        <taxon>Dikarya</taxon>
        <taxon>Ascomycota</taxon>
        <taxon>Pezizomycotina</taxon>
        <taxon>Sordariomycetes</taxon>
        <taxon>Sordariomycetidae</taxon>
        <taxon>Sordariales</taxon>
        <taxon>Podosporaceae</taxon>
        <taxon>Podospora</taxon>
    </lineage>
</organism>
<protein>
    <submittedName>
        <fullName evidence="2">Uncharacterized protein</fullName>
    </submittedName>
</protein>
<accession>A0AAE0N6M8</accession>
<dbReference type="AlphaFoldDB" id="A0AAE0N6M8"/>
<name>A0AAE0N6M8_9PEZI</name>
<keyword evidence="3" id="KW-1185">Reference proteome</keyword>
<reference evidence="2" key="2">
    <citation type="submission" date="2023-06" db="EMBL/GenBank/DDBJ databases">
        <authorList>
            <consortium name="Lawrence Berkeley National Laboratory"/>
            <person name="Haridas S."/>
            <person name="Hensen N."/>
            <person name="Bonometti L."/>
            <person name="Westerberg I."/>
            <person name="Brannstrom I.O."/>
            <person name="Guillou S."/>
            <person name="Cros-Aarteil S."/>
            <person name="Calhoun S."/>
            <person name="Kuo A."/>
            <person name="Mondo S."/>
            <person name="Pangilinan J."/>
            <person name="Riley R."/>
            <person name="LaButti K."/>
            <person name="Andreopoulos B."/>
            <person name="Lipzen A."/>
            <person name="Chen C."/>
            <person name="Yanf M."/>
            <person name="Daum C."/>
            <person name="Ng V."/>
            <person name="Clum A."/>
            <person name="Steindorff A."/>
            <person name="Ohm R."/>
            <person name="Martin F."/>
            <person name="Silar P."/>
            <person name="Natvig D."/>
            <person name="Lalanne C."/>
            <person name="Gautier V."/>
            <person name="Ament-velasquez S.L."/>
            <person name="Kruys A."/>
            <person name="Hutchinson M.I."/>
            <person name="Powell A.J."/>
            <person name="Barry K."/>
            <person name="Miller A.N."/>
            <person name="Grigoriev I.V."/>
            <person name="Debuchy R."/>
            <person name="Gladieux P."/>
            <person name="Thoren M.H."/>
            <person name="Johannesson H."/>
        </authorList>
    </citation>
    <scope>NUCLEOTIDE SEQUENCE</scope>
    <source>
        <strain evidence="2">CBS 232.78</strain>
    </source>
</reference>
<feature type="chain" id="PRO_5042205734" evidence="1">
    <location>
        <begin position="32"/>
        <end position="222"/>
    </location>
</feature>
<proteinExistence type="predicted"/>